<keyword evidence="1" id="KW-0862">Zinc</keyword>
<accession>A0ABQ7B7J9</accession>
<feature type="domain" description="CCHC-type" evidence="3">
    <location>
        <begin position="85"/>
        <end position="99"/>
    </location>
</feature>
<dbReference type="Gene3D" id="4.10.60.10">
    <property type="entry name" value="Zinc finger, CCHC-type"/>
    <property type="match status" value="1"/>
</dbReference>
<keyword evidence="1" id="KW-0863">Zinc-finger</keyword>
<reference evidence="4 5" key="1">
    <citation type="journal article" date="2020" name="BMC Genomics">
        <title>Intraspecific diversification of the crop wild relative Brassica cretica Lam. using demographic model selection.</title>
        <authorList>
            <person name="Kioukis A."/>
            <person name="Michalopoulou V.A."/>
            <person name="Briers L."/>
            <person name="Pirintsos S."/>
            <person name="Studholme D.J."/>
            <person name="Pavlidis P."/>
            <person name="Sarris P.F."/>
        </authorList>
    </citation>
    <scope>NUCLEOTIDE SEQUENCE [LARGE SCALE GENOMIC DNA]</scope>
    <source>
        <strain evidence="5">cv. PFS-1207/04</strain>
    </source>
</reference>
<dbReference type="SUPFAM" id="SSF57756">
    <property type="entry name" value="Retrovirus zinc finger-like domains"/>
    <property type="match status" value="1"/>
</dbReference>
<evidence type="ECO:0000256" key="2">
    <source>
        <dbReference type="SAM" id="MobiDB-lite"/>
    </source>
</evidence>
<name>A0ABQ7B7J9_BRACR</name>
<dbReference type="InterPro" id="IPR036875">
    <property type="entry name" value="Znf_CCHC_sf"/>
</dbReference>
<proteinExistence type="predicted"/>
<comment type="caution">
    <text evidence="4">The sequence shown here is derived from an EMBL/GenBank/DDBJ whole genome shotgun (WGS) entry which is preliminary data.</text>
</comment>
<evidence type="ECO:0000259" key="3">
    <source>
        <dbReference type="PROSITE" id="PS50158"/>
    </source>
</evidence>
<dbReference type="InterPro" id="IPR001878">
    <property type="entry name" value="Znf_CCHC"/>
</dbReference>
<organism evidence="4 5">
    <name type="scientific">Brassica cretica</name>
    <name type="common">Mustard</name>
    <dbReference type="NCBI Taxonomy" id="69181"/>
    <lineage>
        <taxon>Eukaryota</taxon>
        <taxon>Viridiplantae</taxon>
        <taxon>Streptophyta</taxon>
        <taxon>Embryophyta</taxon>
        <taxon>Tracheophyta</taxon>
        <taxon>Spermatophyta</taxon>
        <taxon>Magnoliopsida</taxon>
        <taxon>eudicotyledons</taxon>
        <taxon>Gunneridae</taxon>
        <taxon>Pentapetalae</taxon>
        <taxon>rosids</taxon>
        <taxon>malvids</taxon>
        <taxon>Brassicales</taxon>
        <taxon>Brassicaceae</taxon>
        <taxon>Brassiceae</taxon>
        <taxon>Brassica</taxon>
    </lineage>
</organism>
<evidence type="ECO:0000256" key="1">
    <source>
        <dbReference type="PROSITE-ProRule" id="PRU00047"/>
    </source>
</evidence>
<feature type="region of interest" description="Disordered" evidence="2">
    <location>
        <begin position="44"/>
        <end position="78"/>
    </location>
</feature>
<feature type="compositionally biased region" description="Basic and acidic residues" evidence="2">
    <location>
        <begin position="44"/>
        <end position="55"/>
    </location>
</feature>
<sequence>MISNFMFGLKPELENRLAVGNYESLTELVEKAVNVEIGLEAEKAASKKSKQHQEGKYGGNQRSFKGKDKEKESGGPSRRSLFTGKCFNCGKIGHKSSECFGKKPGSFQSNSYNPTCYTLLLLKHAPCVLLVTIQSILQVPDIGDGFRARIAGPPPASQIEDRGTAIPIEDRDRTIPERLRLCGVIVKGLLVSLKWRKNDYVTSRNDHSVRGTVGAGVDWTSFAKDSFLIWRRYGN</sequence>
<dbReference type="Pfam" id="PF00098">
    <property type="entry name" value="zf-CCHC"/>
    <property type="match status" value="1"/>
</dbReference>
<dbReference type="PROSITE" id="PS50158">
    <property type="entry name" value="ZF_CCHC"/>
    <property type="match status" value="1"/>
</dbReference>
<dbReference type="Proteomes" id="UP000266723">
    <property type="component" value="Unassembled WGS sequence"/>
</dbReference>
<keyword evidence="1" id="KW-0479">Metal-binding</keyword>
<evidence type="ECO:0000313" key="4">
    <source>
        <dbReference type="EMBL" id="KAF3528332.1"/>
    </source>
</evidence>
<protein>
    <recommendedName>
        <fullName evidence="3">CCHC-type domain-containing protein</fullName>
    </recommendedName>
</protein>
<keyword evidence="5" id="KW-1185">Reference proteome</keyword>
<evidence type="ECO:0000313" key="5">
    <source>
        <dbReference type="Proteomes" id="UP000266723"/>
    </source>
</evidence>
<dbReference type="EMBL" id="QGKV02001507">
    <property type="protein sequence ID" value="KAF3528332.1"/>
    <property type="molecule type" value="Genomic_DNA"/>
</dbReference>
<gene>
    <name evidence="4" type="ORF">DY000_02037884</name>
</gene>